<gene>
    <name evidence="2" type="ORF">CAMGR0001_2530</name>
</gene>
<organism evidence="2 3">
    <name type="scientific">Campylobacter gracilis RM3268</name>
    <dbReference type="NCBI Taxonomy" id="553220"/>
    <lineage>
        <taxon>Bacteria</taxon>
        <taxon>Pseudomonadati</taxon>
        <taxon>Campylobacterota</taxon>
        <taxon>Epsilonproteobacteria</taxon>
        <taxon>Campylobacterales</taxon>
        <taxon>Campylobacteraceae</taxon>
        <taxon>Campylobacter</taxon>
    </lineage>
</organism>
<protein>
    <recommendedName>
        <fullName evidence="4">DUF333 domain-containing protein</fullName>
    </recommendedName>
</protein>
<name>C8PEP1_9BACT</name>
<sequence length="79" mass="8378">MSFKRFFAVALVAGAFASVSAEASAAGDFCVKNGGELIVRKDGNGVDYTVCKLPDGTMIDAEEFYKTGGDLSKFKSVNR</sequence>
<dbReference type="Proteomes" id="UP000005709">
    <property type="component" value="Unassembled WGS sequence"/>
</dbReference>
<dbReference type="OrthoDB" id="148878at2"/>
<evidence type="ECO:0000256" key="1">
    <source>
        <dbReference type="SAM" id="SignalP"/>
    </source>
</evidence>
<accession>C8PEP1</accession>
<dbReference type="RefSeq" id="WP_005869529.1">
    <property type="nucleotide sequence ID" value="NZ_ACYG01000009.1"/>
</dbReference>
<reference evidence="2 3" key="1">
    <citation type="submission" date="2009-07" db="EMBL/GenBank/DDBJ databases">
        <authorList>
            <person name="Madupu R."/>
            <person name="Sebastian Y."/>
            <person name="Durkin A.S."/>
            <person name="Torralba M."/>
            <person name="Methe B."/>
            <person name="Sutton G.G."/>
            <person name="Strausberg R.L."/>
            <person name="Nelson K.E."/>
        </authorList>
    </citation>
    <scope>NUCLEOTIDE SEQUENCE [LARGE SCALE GENOMIC DNA]</scope>
    <source>
        <strain evidence="2 3">RM3268</strain>
    </source>
</reference>
<comment type="caution">
    <text evidence="2">The sequence shown here is derived from an EMBL/GenBank/DDBJ whole genome shotgun (WGS) entry which is preliminary data.</text>
</comment>
<evidence type="ECO:0000313" key="3">
    <source>
        <dbReference type="Proteomes" id="UP000005709"/>
    </source>
</evidence>
<feature type="chain" id="PRO_5002990649" description="DUF333 domain-containing protein" evidence="1">
    <location>
        <begin position="26"/>
        <end position="79"/>
    </location>
</feature>
<proteinExistence type="predicted"/>
<evidence type="ECO:0008006" key="4">
    <source>
        <dbReference type="Google" id="ProtNLM"/>
    </source>
</evidence>
<evidence type="ECO:0000313" key="2">
    <source>
        <dbReference type="EMBL" id="EEV18519.1"/>
    </source>
</evidence>
<feature type="signal peptide" evidence="1">
    <location>
        <begin position="1"/>
        <end position="25"/>
    </location>
</feature>
<keyword evidence="3" id="KW-1185">Reference proteome</keyword>
<keyword evidence="1" id="KW-0732">Signal</keyword>
<dbReference type="InterPro" id="IPR005590">
    <property type="entry name" value="DUF333"/>
</dbReference>
<dbReference type="AlphaFoldDB" id="C8PEP1"/>
<dbReference type="Pfam" id="PF03891">
    <property type="entry name" value="DUF333"/>
    <property type="match status" value="1"/>
</dbReference>
<dbReference type="EMBL" id="ACYG01000009">
    <property type="protein sequence ID" value="EEV18519.1"/>
    <property type="molecule type" value="Genomic_DNA"/>
</dbReference>